<dbReference type="SUPFAM" id="SSF52283">
    <property type="entry name" value="Formate/glycerate dehydrogenase catalytic domain-like"/>
    <property type="match status" value="1"/>
</dbReference>
<evidence type="ECO:0000256" key="2">
    <source>
        <dbReference type="ARBA" id="ARBA00023027"/>
    </source>
</evidence>
<dbReference type="InterPro" id="IPR006140">
    <property type="entry name" value="D-isomer_DH_NAD-bd"/>
</dbReference>
<organism evidence="4 5">
    <name type="scientific">Iamia majanohamensis</name>
    <dbReference type="NCBI Taxonomy" id="467976"/>
    <lineage>
        <taxon>Bacteria</taxon>
        <taxon>Bacillati</taxon>
        <taxon>Actinomycetota</taxon>
        <taxon>Acidimicrobiia</taxon>
        <taxon>Acidimicrobiales</taxon>
        <taxon>Iamiaceae</taxon>
        <taxon>Iamia</taxon>
    </lineage>
</organism>
<evidence type="ECO:0000313" key="4">
    <source>
        <dbReference type="EMBL" id="WCO67829.1"/>
    </source>
</evidence>
<dbReference type="Gene3D" id="3.40.50.720">
    <property type="entry name" value="NAD(P)-binding Rossmann-like Domain"/>
    <property type="match status" value="2"/>
</dbReference>
<dbReference type="AlphaFoldDB" id="A0AAE9YB87"/>
<dbReference type="CDD" id="cd05300">
    <property type="entry name" value="2-Hacid_dh_1"/>
    <property type="match status" value="1"/>
</dbReference>
<evidence type="ECO:0000256" key="1">
    <source>
        <dbReference type="ARBA" id="ARBA00023002"/>
    </source>
</evidence>
<name>A0AAE9YB87_9ACTN</name>
<dbReference type="KEGG" id="ima:PO878_03710"/>
<feature type="domain" description="D-isomer specific 2-hydroxyacid dehydrogenase NAD-binding" evidence="3">
    <location>
        <begin position="140"/>
        <end position="312"/>
    </location>
</feature>
<dbReference type="Proteomes" id="UP001216390">
    <property type="component" value="Chromosome"/>
</dbReference>
<dbReference type="InterPro" id="IPR036291">
    <property type="entry name" value="NAD(P)-bd_dom_sf"/>
</dbReference>
<protein>
    <submittedName>
        <fullName evidence="4">D-2-hydroxyacid dehydrogenase</fullName>
    </submittedName>
</protein>
<sequence>MAGPVVVAVMEPASLHADARRRTEELDRLRAHPEVAQVLVAPYQEPAEVRTRRSAPGHVRAQEDEVPLDGAVRSALASAEVAIALDLPFGVPALAPHLRWVQAIGSGVGQLLTAGLAEGGVRLANGAGTASHEIAEFVLARILEHWKRLPELAAAQRRREWSPSYGRPVSGSTLGLVGLGAIGSAVAGRARALGMRIEACRASGAPSPEVDAVVGPDGLRGLARRCDALVVAVPETADTRALVDAEVLAAMRPGSLLCNVGRGSVIDEQALVDALGSGHLGGAALDVFASEPLPRDSPLWAAPRLRVSAHCASVPSASVARAHGLLRENLHRAAGGRRLRNEVDLERGY</sequence>
<dbReference type="SUPFAM" id="SSF51735">
    <property type="entry name" value="NAD(P)-binding Rossmann-fold domains"/>
    <property type="match status" value="1"/>
</dbReference>
<dbReference type="RefSeq" id="WP_272737348.1">
    <property type="nucleotide sequence ID" value="NZ_CP116942.1"/>
</dbReference>
<dbReference type="GO" id="GO:0016491">
    <property type="term" value="F:oxidoreductase activity"/>
    <property type="evidence" value="ECO:0007669"/>
    <property type="project" value="UniProtKB-KW"/>
</dbReference>
<dbReference type="PANTHER" id="PTHR43333">
    <property type="entry name" value="2-HACID_DH_C DOMAIN-CONTAINING PROTEIN"/>
    <property type="match status" value="1"/>
</dbReference>
<gene>
    <name evidence="4" type="ORF">PO878_03710</name>
</gene>
<proteinExistence type="predicted"/>
<dbReference type="GO" id="GO:0051287">
    <property type="term" value="F:NAD binding"/>
    <property type="evidence" value="ECO:0007669"/>
    <property type="project" value="InterPro"/>
</dbReference>
<dbReference type="Pfam" id="PF02826">
    <property type="entry name" value="2-Hacid_dh_C"/>
    <property type="match status" value="1"/>
</dbReference>
<accession>A0AAE9YB87</accession>
<evidence type="ECO:0000259" key="3">
    <source>
        <dbReference type="Pfam" id="PF02826"/>
    </source>
</evidence>
<keyword evidence="2" id="KW-0520">NAD</keyword>
<dbReference type="PANTHER" id="PTHR43333:SF1">
    <property type="entry name" value="D-ISOMER SPECIFIC 2-HYDROXYACID DEHYDROGENASE NAD-BINDING DOMAIN-CONTAINING PROTEIN"/>
    <property type="match status" value="1"/>
</dbReference>
<evidence type="ECO:0000313" key="5">
    <source>
        <dbReference type="Proteomes" id="UP001216390"/>
    </source>
</evidence>
<reference evidence="4" key="1">
    <citation type="submission" date="2023-01" db="EMBL/GenBank/DDBJ databases">
        <title>The diversity of Class Acidimicrobiia in South China Sea sediment environments and the proposal of Iamia marina sp. nov., a novel species of the genus Iamia.</title>
        <authorList>
            <person name="He Y."/>
            <person name="Tian X."/>
        </authorList>
    </citation>
    <scope>NUCLEOTIDE SEQUENCE</scope>
    <source>
        <strain evidence="4">DSM 19957</strain>
    </source>
</reference>
<keyword evidence="1" id="KW-0560">Oxidoreductase</keyword>
<keyword evidence="5" id="KW-1185">Reference proteome</keyword>
<dbReference type="EMBL" id="CP116942">
    <property type="protein sequence ID" value="WCO67829.1"/>
    <property type="molecule type" value="Genomic_DNA"/>
</dbReference>